<feature type="binding site" evidence="11">
    <location>
        <position position="576"/>
    </location>
    <ligand>
        <name>Ca(2+)</name>
        <dbReference type="ChEBI" id="CHEBI:29108"/>
    </ligand>
</feature>
<dbReference type="SMART" id="SM00944">
    <property type="entry name" value="Pro-kuma_activ"/>
    <property type="match status" value="1"/>
</dbReference>
<dbReference type="SUPFAM" id="SSF54897">
    <property type="entry name" value="Protease propeptides/inhibitors"/>
    <property type="match status" value="1"/>
</dbReference>
<proteinExistence type="predicted"/>
<evidence type="ECO:0000256" key="12">
    <source>
        <dbReference type="SAM" id="SignalP"/>
    </source>
</evidence>
<dbReference type="PROSITE" id="PS51695">
    <property type="entry name" value="SEDOLISIN"/>
    <property type="match status" value="1"/>
</dbReference>
<keyword evidence="12" id="KW-0732">Signal</keyword>
<dbReference type="InterPro" id="IPR015366">
    <property type="entry name" value="S53_propep"/>
</dbReference>
<evidence type="ECO:0000256" key="1">
    <source>
        <dbReference type="ARBA" id="ARBA00001910"/>
    </source>
</evidence>
<dbReference type="SUPFAM" id="SSF52743">
    <property type="entry name" value="Subtilisin-like"/>
    <property type="match status" value="1"/>
</dbReference>
<comment type="subcellular location">
    <subcellularLocation>
        <location evidence="3">Secreted</location>
        <location evidence="3">Extracellular space</location>
    </subcellularLocation>
</comment>
<reference evidence="14 15" key="1">
    <citation type="submission" date="2024-01" db="EMBL/GenBank/DDBJ databases">
        <title>Complete genome of Cladobotryum mycophilum ATHUM6906.</title>
        <authorList>
            <person name="Christinaki A.C."/>
            <person name="Myridakis A.I."/>
            <person name="Kouvelis V.N."/>
        </authorList>
    </citation>
    <scope>NUCLEOTIDE SEQUENCE [LARGE SCALE GENOMIC DNA]</scope>
    <source>
        <strain evidence="14 15">ATHUM6906</strain>
    </source>
</reference>
<dbReference type="Pfam" id="PF09286">
    <property type="entry name" value="Pro-kuma_activ"/>
    <property type="match status" value="1"/>
</dbReference>
<protein>
    <recommendedName>
        <fullName evidence="4">tripeptidyl-peptidase II</fullName>
        <ecNumber evidence="4">3.4.14.10</ecNumber>
    </recommendedName>
</protein>
<evidence type="ECO:0000256" key="8">
    <source>
        <dbReference type="ARBA" id="ARBA00022825"/>
    </source>
</evidence>
<evidence type="ECO:0000259" key="13">
    <source>
        <dbReference type="PROSITE" id="PS51695"/>
    </source>
</evidence>
<dbReference type="InterPro" id="IPR000209">
    <property type="entry name" value="Peptidase_S8/S53_dom"/>
</dbReference>
<dbReference type="Gene3D" id="3.40.50.200">
    <property type="entry name" value="Peptidase S8/S53 domain"/>
    <property type="match status" value="1"/>
</dbReference>
<feature type="binding site" evidence="11">
    <location>
        <position position="607"/>
    </location>
    <ligand>
        <name>Ca(2+)</name>
        <dbReference type="ChEBI" id="CHEBI:29108"/>
    </ligand>
</feature>
<dbReference type="PANTHER" id="PTHR14218">
    <property type="entry name" value="PROTEASE S8 TRIPEPTIDYL PEPTIDASE I CLN2"/>
    <property type="match status" value="1"/>
</dbReference>
<comment type="cofactor">
    <cofactor evidence="11">
        <name>Ca(2+)</name>
        <dbReference type="ChEBI" id="CHEBI:29108"/>
    </cofactor>
    <text evidence="11">Binds 1 Ca(2+) ion per subunit.</text>
</comment>
<evidence type="ECO:0000313" key="15">
    <source>
        <dbReference type="Proteomes" id="UP001338125"/>
    </source>
</evidence>
<dbReference type="InterPro" id="IPR050819">
    <property type="entry name" value="Tripeptidyl-peptidase_I"/>
</dbReference>
<evidence type="ECO:0000256" key="9">
    <source>
        <dbReference type="ARBA" id="ARBA00022837"/>
    </source>
</evidence>
<feature type="active site" description="Charge relay system" evidence="11">
    <location>
        <position position="291"/>
    </location>
</feature>
<feature type="binding site" evidence="11">
    <location>
        <position position="605"/>
    </location>
    <ligand>
        <name>Ca(2+)</name>
        <dbReference type="ChEBI" id="CHEBI:29108"/>
    </ligand>
</feature>
<evidence type="ECO:0000313" key="14">
    <source>
        <dbReference type="EMBL" id="KAK5995211.1"/>
    </source>
</evidence>
<accession>A0ABR0SU13</accession>
<keyword evidence="15" id="KW-1185">Reference proteome</keyword>
<dbReference type="EC" id="3.4.14.10" evidence="4"/>
<feature type="chain" id="PRO_5045673643" description="tripeptidyl-peptidase II" evidence="12">
    <location>
        <begin position="18"/>
        <end position="627"/>
    </location>
</feature>
<dbReference type="PANTHER" id="PTHR14218:SF19">
    <property type="entry name" value="SERINE PROTEASE AORO, PUTATIVE (AFU_ORTHOLOGUE AFUA_6G10250)-RELATED"/>
    <property type="match status" value="1"/>
</dbReference>
<dbReference type="Proteomes" id="UP001338125">
    <property type="component" value="Unassembled WGS sequence"/>
</dbReference>
<dbReference type="InterPro" id="IPR030400">
    <property type="entry name" value="Sedolisin_dom"/>
</dbReference>
<sequence>MKISLILLNGLLAGAIAVPTSSGVVHEKRDTSNGQWIKREALDASTKVPVRIALKQKNLDKGFDYLLEVSDPASKKYGKHYTADEVVQLFAPSDDSVSAVKAWLVKFGIPVDKITSPKSKGWLDFETTSGQLESLLNANYHVYDHRDFPLVDFITPGVVFAQTTQPSKLKKRDGVAISESFKEVPAELAQFLAANPESTENCGAGLTPACIKKMYNITDGTLANPSNKLGIFEISGDRVRGTDIYSQIDLDSFYSQYARNIPAGTGPKVNAIDGATAPTTPSNAGIESDLDFEMAIPIIYPQKTELFQTYTNGHGIFNRFLDAVDGAYCTSSAYGETGDDPGVDGRINNEQCGTFKPSNVISFSYGAAEADYPTYYLQRQCDEFMKLGLQGTSIVFASGDDGVARRSGPCLGPNENIFTPGTGASCPYVTTVGATTLPKGSQVGDAETATTSRFSSGGGFSNIWTTPSYQASAVASYFSKHNPGYPSYSTSGGKIPASGGIYNKAGRGYPDLSAVGENGVIIAQGRLLYGGGTSMAAPIVASIFTRINDERLRAGKSIIGFANPALYKNPSMFNDVTVGNQDKGAPVHDWLPSACGNTGFSAVPGWDPVTGLGTPNYAAMLEYFMSI</sequence>
<keyword evidence="5 11" id="KW-0645">Protease</keyword>
<evidence type="ECO:0000256" key="4">
    <source>
        <dbReference type="ARBA" id="ARBA00012462"/>
    </source>
</evidence>
<keyword evidence="10" id="KW-0865">Zymogen</keyword>
<name>A0ABR0SU13_9HYPO</name>
<organism evidence="14 15">
    <name type="scientific">Cladobotryum mycophilum</name>
    <dbReference type="NCBI Taxonomy" id="491253"/>
    <lineage>
        <taxon>Eukaryota</taxon>
        <taxon>Fungi</taxon>
        <taxon>Dikarya</taxon>
        <taxon>Ascomycota</taxon>
        <taxon>Pezizomycotina</taxon>
        <taxon>Sordariomycetes</taxon>
        <taxon>Hypocreomycetidae</taxon>
        <taxon>Hypocreales</taxon>
        <taxon>Hypocreaceae</taxon>
        <taxon>Cladobotryum</taxon>
    </lineage>
</organism>
<dbReference type="EMBL" id="JAVFKD010000004">
    <property type="protein sequence ID" value="KAK5995211.1"/>
    <property type="molecule type" value="Genomic_DNA"/>
</dbReference>
<evidence type="ECO:0000256" key="5">
    <source>
        <dbReference type="ARBA" id="ARBA00022670"/>
    </source>
</evidence>
<dbReference type="Pfam" id="PF00082">
    <property type="entry name" value="Peptidase_S8"/>
    <property type="match status" value="1"/>
</dbReference>
<comment type="caution">
    <text evidence="14">The sequence shown here is derived from an EMBL/GenBank/DDBJ whole genome shotgun (WGS) entry which is preliminary data.</text>
</comment>
<evidence type="ECO:0000256" key="2">
    <source>
        <dbReference type="ARBA" id="ARBA00002451"/>
    </source>
</evidence>
<evidence type="ECO:0000256" key="6">
    <source>
        <dbReference type="ARBA" id="ARBA00022723"/>
    </source>
</evidence>
<evidence type="ECO:0000256" key="11">
    <source>
        <dbReference type="PROSITE-ProRule" id="PRU01032"/>
    </source>
</evidence>
<feature type="domain" description="Peptidase S53" evidence="13">
    <location>
        <begin position="205"/>
        <end position="627"/>
    </location>
</feature>
<feature type="binding site" evidence="11">
    <location>
        <position position="575"/>
    </location>
    <ligand>
        <name>Ca(2+)</name>
        <dbReference type="ChEBI" id="CHEBI:29108"/>
    </ligand>
</feature>
<dbReference type="CDD" id="cd11377">
    <property type="entry name" value="Pro-peptidase_S53"/>
    <property type="match status" value="1"/>
</dbReference>
<keyword evidence="6 11" id="KW-0479">Metal-binding</keyword>
<gene>
    <name evidence="14" type="ORF">PT974_03609</name>
</gene>
<keyword evidence="9 11" id="KW-0106">Calcium</keyword>
<dbReference type="CDD" id="cd04056">
    <property type="entry name" value="Peptidases_S53"/>
    <property type="match status" value="1"/>
</dbReference>
<keyword evidence="8 11" id="KW-0720">Serine protease</keyword>
<comment type="catalytic activity">
    <reaction evidence="1">
        <text>Release of an N-terminal tripeptide from a polypeptide.</text>
        <dbReference type="EC" id="3.4.14.10"/>
    </reaction>
</comment>
<evidence type="ECO:0000256" key="7">
    <source>
        <dbReference type="ARBA" id="ARBA00022801"/>
    </source>
</evidence>
<evidence type="ECO:0000256" key="3">
    <source>
        <dbReference type="ARBA" id="ARBA00004239"/>
    </source>
</evidence>
<feature type="signal peptide" evidence="12">
    <location>
        <begin position="1"/>
        <end position="17"/>
    </location>
</feature>
<feature type="active site" description="Charge relay system" evidence="11">
    <location>
        <position position="534"/>
    </location>
</feature>
<comment type="function">
    <text evidence="2">Secreted tripeptidyl-peptidase which degrades proteins at acidic pHs and is involved in virulence.</text>
</comment>
<feature type="active site" description="Charge relay system" evidence="11">
    <location>
        <position position="287"/>
    </location>
</feature>
<evidence type="ECO:0000256" key="10">
    <source>
        <dbReference type="ARBA" id="ARBA00023145"/>
    </source>
</evidence>
<dbReference type="InterPro" id="IPR036852">
    <property type="entry name" value="Peptidase_S8/S53_dom_sf"/>
</dbReference>
<keyword evidence="7 11" id="KW-0378">Hydrolase</keyword>